<feature type="compositionally biased region" description="Basic and acidic residues" evidence="1">
    <location>
        <begin position="126"/>
        <end position="141"/>
    </location>
</feature>
<dbReference type="Proteomes" id="UP000285146">
    <property type="component" value="Unassembled WGS sequence"/>
</dbReference>
<feature type="region of interest" description="Disordered" evidence="1">
    <location>
        <begin position="1"/>
        <end position="210"/>
    </location>
</feature>
<feature type="compositionally biased region" description="Basic residues" evidence="1">
    <location>
        <begin position="447"/>
        <end position="459"/>
    </location>
</feature>
<evidence type="ECO:0000313" key="2">
    <source>
        <dbReference type="EMBL" id="ROW15782.1"/>
    </source>
</evidence>
<name>A0A423XHH7_9PEZI</name>
<dbReference type="AlphaFoldDB" id="A0A423XHH7"/>
<protein>
    <submittedName>
        <fullName evidence="2">Uncharacterized protein</fullName>
    </submittedName>
</protein>
<gene>
    <name evidence="2" type="ORF">VPNG_02126</name>
</gene>
<feature type="compositionally biased region" description="Polar residues" evidence="1">
    <location>
        <begin position="20"/>
        <end position="30"/>
    </location>
</feature>
<comment type="caution">
    <text evidence="2">The sequence shown here is derived from an EMBL/GenBank/DDBJ whole genome shotgun (WGS) entry which is preliminary data.</text>
</comment>
<reference evidence="2 3" key="1">
    <citation type="submission" date="2015-09" db="EMBL/GenBank/DDBJ databases">
        <title>Host preference determinants of Valsa canker pathogens revealed by comparative genomics.</title>
        <authorList>
            <person name="Yin Z."/>
            <person name="Huang L."/>
        </authorList>
    </citation>
    <scope>NUCLEOTIDE SEQUENCE [LARGE SCALE GENOMIC DNA]</scope>
    <source>
        <strain evidence="2 3">SXYLt</strain>
    </source>
</reference>
<feature type="region of interest" description="Disordered" evidence="1">
    <location>
        <begin position="309"/>
        <end position="402"/>
    </location>
</feature>
<dbReference type="InParanoid" id="A0A423XHH7"/>
<organism evidence="2 3">
    <name type="scientific">Cytospora leucostoma</name>
    <dbReference type="NCBI Taxonomy" id="1230097"/>
    <lineage>
        <taxon>Eukaryota</taxon>
        <taxon>Fungi</taxon>
        <taxon>Dikarya</taxon>
        <taxon>Ascomycota</taxon>
        <taxon>Pezizomycotina</taxon>
        <taxon>Sordariomycetes</taxon>
        <taxon>Sordariomycetidae</taxon>
        <taxon>Diaporthales</taxon>
        <taxon>Cytosporaceae</taxon>
        <taxon>Cytospora</taxon>
    </lineage>
</organism>
<feature type="region of interest" description="Disordered" evidence="1">
    <location>
        <begin position="252"/>
        <end position="288"/>
    </location>
</feature>
<feature type="region of interest" description="Disordered" evidence="1">
    <location>
        <begin position="429"/>
        <end position="481"/>
    </location>
</feature>
<keyword evidence="3" id="KW-1185">Reference proteome</keyword>
<dbReference type="OrthoDB" id="5241520at2759"/>
<feature type="compositionally biased region" description="Pro residues" evidence="1">
    <location>
        <begin position="174"/>
        <end position="183"/>
    </location>
</feature>
<evidence type="ECO:0000313" key="3">
    <source>
        <dbReference type="Proteomes" id="UP000285146"/>
    </source>
</evidence>
<feature type="compositionally biased region" description="Basic and acidic residues" evidence="1">
    <location>
        <begin position="393"/>
        <end position="402"/>
    </location>
</feature>
<evidence type="ECO:0000256" key="1">
    <source>
        <dbReference type="SAM" id="MobiDB-lite"/>
    </source>
</evidence>
<feature type="compositionally biased region" description="Basic and acidic residues" evidence="1">
    <location>
        <begin position="64"/>
        <end position="91"/>
    </location>
</feature>
<dbReference type="EMBL" id="LKEB01000008">
    <property type="protein sequence ID" value="ROW15782.1"/>
    <property type="molecule type" value="Genomic_DNA"/>
</dbReference>
<feature type="compositionally biased region" description="Polar residues" evidence="1">
    <location>
        <begin position="107"/>
        <end position="122"/>
    </location>
</feature>
<accession>A0A423XHH7</accession>
<proteinExistence type="predicted"/>
<sequence length="573" mass="62518">MQADSIMKDCLPIKRDAMPMTQNDTKSGSTGEEDAPGDKVPIEEWGPWQQPRDTEAVVGVSPEKLLKEKPIPEQGRKTDRRLSEGDMRSIDGKQSPSPRSRLDDSHILSSGPQAGTYGSNSPPHDPGNERICIKSRRDDRQYSSPPVQPVCGPDSRVPSEELGGQGQAAALGPIPLPPEPIPPSLCVLPSEAHMPQLDGSGGDVEMQDEPVEDCWGDAPIEEASVADMHRQNSTAWEDRARNYLEGSNSFSPLGAAAPHSELSSRYTELQLPGSPPGGPTSEHGHSYLDFGITGAIRPTAEGLDGVVEHRDSPHAASTKQHKTTPGLFQPPRDVDLSDTTAWARPLVQAQPLPPQPGSRLWPGQKRTRQAESSGQEQEPVIDFSQFVRPARRSRPDSDDHVPEYLMERFMKVLQDQGEESARVFLRQMKSREDRPLQSWRQNGNRSATKKSAFRTRVASRKFGPPTIAPSTPRPSRRGQGREQGISIDSIFHPSENDPYGGILAFGRLETPNGAVIAEDPSAYGITEIRNARGVRVMRSSSSRARSDGGQSPALNRHVIDIHIDDDLAGAAEA</sequence>